<dbReference type="SMART" id="SM00448">
    <property type="entry name" value="REC"/>
    <property type="match status" value="2"/>
</dbReference>
<evidence type="ECO:0000256" key="4">
    <source>
        <dbReference type="SAM" id="MobiDB-lite"/>
    </source>
</evidence>
<dbReference type="InterPro" id="IPR004358">
    <property type="entry name" value="Sig_transdc_His_kin-like_C"/>
</dbReference>
<feature type="compositionally biased region" description="Basic and acidic residues" evidence="4">
    <location>
        <begin position="553"/>
        <end position="563"/>
    </location>
</feature>
<feature type="modified residue" description="4-aspartylphosphate" evidence="2">
    <location>
        <position position="1475"/>
    </location>
</feature>
<dbReference type="InterPro" id="IPR005467">
    <property type="entry name" value="His_kinase_dom"/>
</dbReference>
<dbReference type="Gene3D" id="1.10.287.130">
    <property type="match status" value="2"/>
</dbReference>
<dbReference type="PROSITE" id="PS50113">
    <property type="entry name" value="PAC"/>
    <property type="match status" value="1"/>
</dbReference>
<dbReference type="SUPFAM" id="SSF55874">
    <property type="entry name" value="ATPase domain of HSP90 chaperone/DNA topoisomerase II/histidine kinase"/>
    <property type="match status" value="2"/>
</dbReference>
<dbReference type="Pfam" id="PF00072">
    <property type="entry name" value="Response_reg"/>
    <property type="match status" value="2"/>
</dbReference>
<evidence type="ECO:0000313" key="8">
    <source>
        <dbReference type="EMBL" id="KNZ56464.1"/>
    </source>
</evidence>
<dbReference type="FunFam" id="3.40.50.2300:FF:000230">
    <property type="entry name" value="Unplaced genomic scaffold supercont1.240, whole genome shotgun sequence"/>
    <property type="match status" value="1"/>
</dbReference>
<dbReference type="Gene3D" id="3.30.450.20">
    <property type="entry name" value="PAS domain"/>
    <property type="match status" value="1"/>
</dbReference>
<dbReference type="PRINTS" id="PR00344">
    <property type="entry name" value="BCTRLSENSOR"/>
</dbReference>
<evidence type="ECO:0000313" key="9">
    <source>
        <dbReference type="Proteomes" id="UP000037035"/>
    </source>
</evidence>
<dbReference type="SUPFAM" id="SSF47384">
    <property type="entry name" value="Homodimeric domain of signal transducing histidine kinase"/>
    <property type="match status" value="2"/>
</dbReference>
<feature type="region of interest" description="Disordered" evidence="4">
    <location>
        <begin position="328"/>
        <end position="357"/>
    </location>
</feature>
<dbReference type="STRING" id="27349.A0A0L6V6X1"/>
<evidence type="ECO:0000259" key="6">
    <source>
        <dbReference type="PROSITE" id="PS50110"/>
    </source>
</evidence>
<dbReference type="InterPro" id="IPR035965">
    <property type="entry name" value="PAS-like_dom_sf"/>
</dbReference>
<feature type="region of interest" description="Disordered" evidence="4">
    <location>
        <begin position="374"/>
        <end position="408"/>
    </location>
</feature>
<feature type="compositionally biased region" description="Low complexity" evidence="4">
    <location>
        <begin position="932"/>
        <end position="941"/>
    </location>
</feature>
<feature type="region of interest" description="Disordered" evidence="4">
    <location>
        <begin position="579"/>
        <end position="616"/>
    </location>
</feature>
<dbReference type="InterPro" id="IPR003594">
    <property type="entry name" value="HATPase_dom"/>
</dbReference>
<feature type="region of interest" description="Disordered" evidence="4">
    <location>
        <begin position="1392"/>
        <end position="1416"/>
    </location>
</feature>
<feature type="compositionally biased region" description="Low complexity" evidence="4">
    <location>
        <begin position="465"/>
        <end position="490"/>
    </location>
</feature>
<dbReference type="SMART" id="SM00388">
    <property type="entry name" value="HisKA"/>
    <property type="match status" value="2"/>
</dbReference>
<dbReference type="Gene3D" id="3.40.50.2300">
    <property type="match status" value="2"/>
</dbReference>
<dbReference type="InterPro" id="IPR003661">
    <property type="entry name" value="HisK_dim/P_dom"/>
</dbReference>
<evidence type="ECO:0000256" key="3">
    <source>
        <dbReference type="SAM" id="Coils"/>
    </source>
</evidence>
<dbReference type="SUPFAM" id="SSF55785">
    <property type="entry name" value="PYP-like sensor domain (PAS domain)"/>
    <property type="match status" value="1"/>
</dbReference>
<proteinExistence type="predicted"/>
<dbReference type="EMBL" id="LAVV01007280">
    <property type="protein sequence ID" value="KNZ56464.1"/>
    <property type="molecule type" value="Genomic_DNA"/>
</dbReference>
<dbReference type="Gene3D" id="3.30.565.10">
    <property type="entry name" value="Histidine kinase-like ATPase, C-terminal domain"/>
    <property type="match status" value="2"/>
</dbReference>
<dbReference type="CDD" id="cd00082">
    <property type="entry name" value="HisKA"/>
    <property type="match status" value="2"/>
</dbReference>
<dbReference type="OrthoDB" id="60033at2759"/>
<feature type="region of interest" description="Disordered" evidence="4">
    <location>
        <begin position="912"/>
        <end position="946"/>
    </location>
</feature>
<keyword evidence="3" id="KW-0175">Coiled coil</keyword>
<dbReference type="CDD" id="cd00130">
    <property type="entry name" value="PAS"/>
    <property type="match status" value="1"/>
</dbReference>
<dbReference type="Pfam" id="PF00512">
    <property type="entry name" value="HisKA"/>
    <property type="match status" value="1"/>
</dbReference>
<dbReference type="Pfam" id="PF02518">
    <property type="entry name" value="HATPase_c"/>
    <property type="match status" value="2"/>
</dbReference>
<name>A0A0L6V6X1_9BASI</name>
<reference evidence="8 9" key="1">
    <citation type="submission" date="2015-08" db="EMBL/GenBank/DDBJ databases">
        <title>Next Generation Sequencing and Analysis of the Genome of Puccinia sorghi L Schw, the Causal Agent of Maize Common Rust.</title>
        <authorList>
            <person name="Rochi L."/>
            <person name="Burguener G."/>
            <person name="Darino M."/>
            <person name="Turjanski A."/>
            <person name="Kreff E."/>
            <person name="Dieguez M.J."/>
            <person name="Sacco F."/>
        </authorList>
    </citation>
    <scope>NUCLEOTIDE SEQUENCE [LARGE SCALE GENOMIC DNA]</scope>
    <source>
        <strain evidence="8 9">RO10H11247</strain>
    </source>
</reference>
<dbReference type="Proteomes" id="UP000037035">
    <property type="component" value="Unassembled WGS sequence"/>
</dbReference>
<feature type="domain" description="Response regulatory" evidence="6">
    <location>
        <begin position="1427"/>
        <end position="1542"/>
    </location>
</feature>
<protein>
    <submittedName>
        <fullName evidence="8">Uncharacterized protein</fullName>
    </submittedName>
</protein>
<dbReference type="PROSITE" id="PS50110">
    <property type="entry name" value="RESPONSE_REGULATORY"/>
    <property type="match status" value="2"/>
</dbReference>
<feature type="compositionally biased region" description="Polar residues" evidence="4">
    <location>
        <begin position="342"/>
        <end position="357"/>
    </location>
</feature>
<comment type="caution">
    <text evidence="8">The sequence shown here is derived from an EMBL/GenBank/DDBJ whole genome shotgun (WGS) entry which is preliminary data.</text>
</comment>
<dbReference type="InterPro" id="IPR001789">
    <property type="entry name" value="Sig_transdc_resp-reg_receiver"/>
</dbReference>
<dbReference type="GO" id="GO:0000155">
    <property type="term" value="F:phosphorelay sensor kinase activity"/>
    <property type="evidence" value="ECO:0007669"/>
    <property type="project" value="InterPro"/>
</dbReference>
<evidence type="ECO:0000259" key="5">
    <source>
        <dbReference type="PROSITE" id="PS50109"/>
    </source>
</evidence>
<organism evidence="8 9">
    <name type="scientific">Puccinia sorghi</name>
    <dbReference type="NCBI Taxonomy" id="27349"/>
    <lineage>
        <taxon>Eukaryota</taxon>
        <taxon>Fungi</taxon>
        <taxon>Dikarya</taxon>
        <taxon>Basidiomycota</taxon>
        <taxon>Pucciniomycotina</taxon>
        <taxon>Pucciniomycetes</taxon>
        <taxon>Pucciniales</taxon>
        <taxon>Pucciniaceae</taxon>
        <taxon>Puccinia</taxon>
    </lineage>
</organism>
<dbReference type="PROSITE" id="PS50109">
    <property type="entry name" value="HIS_KIN"/>
    <property type="match status" value="2"/>
</dbReference>
<feature type="modified residue" description="4-aspartylphosphate" evidence="2">
    <location>
        <position position="2177"/>
    </location>
</feature>
<gene>
    <name evidence="8" type="ORF">VP01_239g2</name>
</gene>
<accession>A0A0L6V6X1</accession>
<evidence type="ECO:0000259" key="7">
    <source>
        <dbReference type="PROSITE" id="PS50113"/>
    </source>
</evidence>
<dbReference type="InterPro" id="IPR036097">
    <property type="entry name" value="HisK_dim/P_sf"/>
</dbReference>
<feature type="region of interest" description="Disordered" evidence="4">
    <location>
        <begin position="236"/>
        <end position="286"/>
    </location>
</feature>
<dbReference type="SMART" id="SM00387">
    <property type="entry name" value="HATPase_c"/>
    <property type="match status" value="2"/>
</dbReference>
<dbReference type="FunFam" id="3.40.50.2300:FF:000307">
    <property type="entry name" value="Receptor-like histidine kinase BpdS"/>
    <property type="match status" value="1"/>
</dbReference>
<feature type="compositionally biased region" description="Polar residues" evidence="4">
    <location>
        <begin position="396"/>
        <end position="408"/>
    </location>
</feature>
<feature type="compositionally biased region" description="Polar residues" evidence="4">
    <location>
        <begin position="532"/>
        <end position="552"/>
    </location>
</feature>
<feature type="coiled-coil region" evidence="3">
    <location>
        <begin position="1684"/>
        <end position="1711"/>
    </location>
</feature>
<feature type="domain" description="PAC" evidence="7">
    <location>
        <begin position="1642"/>
        <end position="1692"/>
    </location>
</feature>
<keyword evidence="9" id="KW-1185">Reference proteome</keyword>
<feature type="compositionally biased region" description="Low complexity" evidence="4">
    <location>
        <begin position="269"/>
        <end position="281"/>
    </location>
</feature>
<dbReference type="InterPro" id="IPR000014">
    <property type="entry name" value="PAS"/>
</dbReference>
<dbReference type="PANTHER" id="PTHR43547:SF2">
    <property type="entry name" value="HYBRID SIGNAL TRANSDUCTION HISTIDINE KINASE C"/>
    <property type="match status" value="1"/>
</dbReference>
<dbReference type="InterPro" id="IPR000700">
    <property type="entry name" value="PAS-assoc_C"/>
</dbReference>
<feature type="compositionally biased region" description="Low complexity" evidence="4">
    <location>
        <begin position="597"/>
        <end position="614"/>
    </location>
</feature>
<dbReference type="InterPro" id="IPR036890">
    <property type="entry name" value="HATPase_C_sf"/>
</dbReference>
<keyword evidence="1 2" id="KW-0597">Phosphoprotein</keyword>
<dbReference type="NCBIfam" id="TIGR00229">
    <property type="entry name" value="sensory_box"/>
    <property type="match status" value="1"/>
</dbReference>
<feature type="compositionally biased region" description="Polar residues" evidence="4">
    <location>
        <begin position="912"/>
        <end position="931"/>
    </location>
</feature>
<dbReference type="PANTHER" id="PTHR43547">
    <property type="entry name" value="TWO-COMPONENT HISTIDINE KINASE"/>
    <property type="match status" value="1"/>
</dbReference>
<evidence type="ECO:0000256" key="2">
    <source>
        <dbReference type="PROSITE-ProRule" id="PRU00169"/>
    </source>
</evidence>
<dbReference type="InterPro" id="IPR011006">
    <property type="entry name" value="CheY-like_superfamily"/>
</dbReference>
<feature type="compositionally biased region" description="Polar residues" evidence="4">
    <location>
        <begin position="32"/>
        <end position="41"/>
    </location>
</feature>
<feature type="domain" description="Histidine kinase" evidence="5">
    <location>
        <begin position="1714"/>
        <end position="2009"/>
    </location>
</feature>
<sequence length="2269" mass="251222">MSDHDASSSSTLKPPRVLLPSTAALPTARAPDSSSLRGQASDSGCCSSTGYSISYSAVSPPTFNPHHPPRHSPQQRLPHYHFFSSQPFLESYLFNSPQLVFVIPAHPLYGALCKRRRVGVAEDPDDHAQFPIYDGGTLNLSSQYSPAQTVYPHLSPDEADLGDDLNLSELVSPIYVNPAAEEFAHLILERTKPPIGKQTLDSSMGWYWDIMKLLHHQDLSRWLSWLRGILDKNPDSPSSFRTRLKTSNHFKAPTPSNHPRKRHIPGPPSSHSTNESSTRSPVSPPAPEIIMTAQLYNSDDAAHDMSVSDEAINTSHNIIFSAIVLRHPTQPDHTGPARDTAHQTSNFQNPRQRSSLLPSTSQLDKLDSYLYSRDPGNHICKPPSSESIRPKRIKTSQKTGYFSPSTTSLSYTVSPTNASQDSFATTLAQQIQIQPKVNWLDENNAKRLFLKSSRRSNRLSGGRGLTLPNPNLSVPLSSRRSSGPGRSGLSHTSQEGTNIPASGSESGHSPTDKMVLDDPWFRDLSHANLDTYSLSPNTDSGPHSHPTASLRYSRSEPLDELHSNGDLCSIQEEYDDLDCMSEISSGPPKSRSKSVTSSAESCRSDSHSSSSSLSTCHPHEAGDDLFRQALMASPTGQLILELDWQNTPIGPIDGWSPTLKSMVTLILASPYRMSLLWGEECVMLYNGKFSSRTGPCRTVLIPAYFSLPLFLRCDAYVRTCGLKHPGLLGQSGALGWAELWADLGDIADSVLQGGVYTAYDSLMFFDRDPDNPNGIKKEESYHSFSWIPVRGPTGNVEGILNPSFELERRLGSLRDLVLITLMSRNRVSYEERCLESFAKNPYDLPFVIMYSCEAKKNPRRGLSSTDESVSDAPTGSWINLQLRLAGTIGVPKGHSSAAEKIQFNIQILGSNSQSGGSCPSPSTLGNSAEQKSGSQSSVGSQRTLPTELTDDDNVVWPLREACTFRKPIYIAHLGDRANGLEIRGWPDRAKSAVVMPVSNSEDSAPLGVIVFGLSPRLNWTESYALFLNLLTRQFSTGLSTVISHEEEAQRLEDLAALDRAKTTFFTNISRQSTDTQWFHHELRTPLTLIVGPISMILESSDISAAARERLKVVEVTLNYPSRNTQRLINLVNQLLDLSRFEAGKMVARFRGTDVSKLTANLAALFRSAMHKKQINFIVDCPDTTCRVWVDHDFFEKGEPTPSLILHMCVFVFNILSNSMSTSVFLNVNMDWQSFALTFLFFSSVEFTPRGGKVTLEVQYDSTNCYLICSDTGKGINSEELPRIFERFAGFFCIFWAHFIEPKTRKRLKALGLVWLWFKVRNIVKLHGGTLDVESEVDRGSKFTITFRLGVTHLPPDSLDLSAESEIDQFNDRVIASNARRWILGEAEPTRSFLVDRSPGNSDSSSRGSADPPMTSMHEGVLSTAGSTVLIADDNSDMRAFLKCVLSREYNVVEAVDGYQALQRAKLNRPDILVSDVMMPGMDGFELIRRLKADSDTAAMSVILLSARAGSESRIEGLAKGADDYLVKPFEAKELVARVNTHLQIAKMRQRLEGAVATRTQLLRENEQKYRDLYHTFEVISMLCPVGIFQLSPSGQITFANNAFRSQCKLNPGEPLSLWMSCIHSLDSQGIEEMFEQSIRARQPIKGEFRWRDGSWCFYELTPYYKEDDLFEGYLGSTTDVTERKESEQKQLEAAEGRARDAEESKRQQEAFIDMTSHEIRNPLHGIHQAADLLYSSLKFLCGLVENSHHISGPDLVQFRDELREDIDAIESIQLCASHQCVSSSHLLSRIADDIINVSKLSMGLLTTIKTDFDLVGRVREVLSIPSNLHQLFFSFFLPGKMLTLAQQKSVELKLQIGEGLDTNHYICADPNRLAQVIINFLSNALRYTSNSDGPKSVTVRVDVTTRCPEPRPNVRRIGSLKAEAEAVEPEDLVFAKVGVQDTARGLSPEELSKLFSRFVQANPTQDQYGGSGLGLYVSHRLIENHGGFIEVESTKGHGSVFSFVIPTKRSVRPPSTNSASYSHGGLRGFTRAINEEEVVEMQPASALLPGGTIAAGGGMSSRLPSPDIHSSPICDDRTPPPERCTPQQLQGENLMMSASSETSNSIAAIERHHTGSHPTHVLVVEDNTINVKVIKRQLTQKGYLVSVAMDGREALNRLYADASESSGSSSIDIVLMDIQMPVMNGLEAITHLRAAEKTGEIKKRYPVIAVVRFIRSVFTWFGQTGNARKEQTEQCLASGFDSICVKPYKIDEVQSRMEALLANLVLDDN</sequence>
<feature type="domain" description="Histidine kinase" evidence="5">
    <location>
        <begin position="1077"/>
        <end position="1350"/>
    </location>
</feature>
<feature type="domain" description="Response regulatory" evidence="6">
    <location>
        <begin position="2120"/>
        <end position="2261"/>
    </location>
</feature>
<feature type="region of interest" description="Disordered" evidence="4">
    <location>
        <begin position="1"/>
        <end position="41"/>
    </location>
</feature>
<dbReference type="SUPFAM" id="SSF52172">
    <property type="entry name" value="CheY-like"/>
    <property type="match status" value="2"/>
</dbReference>
<dbReference type="VEuPathDB" id="FungiDB:VP01_239g2"/>
<feature type="region of interest" description="Disordered" evidence="4">
    <location>
        <begin position="532"/>
        <end position="563"/>
    </location>
</feature>
<dbReference type="CDD" id="cd17546">
    <property type="entry name" value="REC_hyHK_CKI1_RcsC-like"/>
    <property type="match status" value="1"/>
</dbReference>
<feature type="region of interest" description="Disordered" evidence="4">
    <location>
        <begin position="453"/>
        <end position="516"/>
    </location>
</feature>
<feature type="compositionally biased region" description="Polar residues" evidence="4">
    <location>
        <begin position="491"/>
        <end position="509"/>
    </location>
</feature>
<evidence type="ECO:0000256" key="1">
    <source>
        <dbReference type="ARBA" id="ARBA00022553"/>
    </source>
</evidence>
<feature type="compositionally biased region" description="Low complexity" evidence="4">
    <location>
        <begin position="1395"/>
        <end position="1412"/>
    </location>
</feature>